<keyword evidence="1" id="KW-1133">Transmembrane helix</keyword>
<keyword evidence="1" id="KW-0812">Transmembrane</keyword>
<protein>
    <submittedName>
        <fullName evidence="2">Uncharacterized protein</fullName>
    </submittedName>
</protein>
<gene>
    <name evidence="2" type="ORF">CK203_085401</name>
</gene>
<accession>A0A438E485</accession>
<evidence type="ECO:0000313" key="2">
    <source>
        <dbReference type="EMBL" id="RVW42565.1"/>
    </source>
</evidence>
<organism evidence="2 3">
    <name type="scientific">Vitis vinifera</name>
    <name type="common">Grape</name>
    <dbReference type="NCBI Taxonomy" id="29760"/>
    <lineage>
        <taxon>Eukaryota</taxon>
        <taxon>Viridiplantae</taxon>
        <taxon>Streptophyta</taxon>
        <taxon>Embryophyta</taxon>
        <taxon>Tracheophyta</taxon>
        <taxon>Spermatophyta</taxon>
        <taxon>Magnoliopsida</taxon>
        <taxon>eudicotyledons</taxon>
        <taxon>Gunneridae</taxon>
        <taxon>Pentapetalae</taxon>
        <taxon>rosids</taxon>
        <taxon>Vitales</taxon>
        <taxon>Vitaceae</taxon>
        <taxon>Viteae</taxon>
        <taxon>Vitis</taxon>
    </lineage>
</organism>
<dbReference type="EMBL" id="QGNW01001402">
    <property type="protein sequence ID" value="RVW42565.1"/>
    <property type="molecule type" value="Genomic_DNA"/>
</dbReference>
<evidence type="ECO:0000256" key="1">
    <source>
        <dbReference type="SAM" id="Phobius"/>
    </source>
</evidence>
<feature type="transmembrane region" description="Helical" evidence="1">
    <location>
        <begin position="99"/>
        <end position="117"/>
    </location>
</feature>
<dbReference type="PANTHER" id="PTHR33306">
    <property type="entry name" value="EXPRESSED PROTEIN-RELATED-RELATED"/>
    <property type="match status" value="1"/>
</dbReference>
<comment type="caution">
    <text evidence="2">The sequence shown here is derived from an EMBL/GenBank/DDBJ whole genome shotgun (WGS) entry which is preliminary data.</text>
</comment>
<evidence type="ECO:0000313" key="3">
    <source>
        <dbReference type="Proteomes" id="UP000288805"/>
    </source>
</evidence>
<dbReference type="Proteomes" id="UP000288805">
    <property type="component" value="Unassembled WGS sequence"/>
</dbReference>
<dbReference type="AlphaFoldDB" id="A0A438E485"/>
<proteinExistence type="predicted"/>
<dbReference type="PANTHER" id="PTHR33306:SF40">
    <property type="entry name" value="EXPRESSED PROTEIN"/>
    <property type="match status" value="1"/>
</dbReference>
<feature type="transmembrane region" description="Helical" evidence="1">
    <location>
        <begin position="59"/>
        <end position="79"/>
    </location>
</feature>
<sequence length="133" mass="15082">MGWLFGERRGPGWKDQALASVSPPPMPLLGIFIIVFLLLSLSSYLDYKVQVHRTVISLRLFLFLLPVILFLLARTISIHGKFVIRLPKLGHNSIHRAGSSPWGVAALVVLLLILVSYQSSLQSRWFRPLWTSY</sequence>
<keyword evidence="1" id="KW-0472">Membrane</keyword>
<reference evidence="2 3" key="1">
    <citation type="journal article" date="2018" name="PLoS Genet.">
        <title>Population sequencing reveals clonal diversity and ancestral inbreeding in the grapevine cultivar Chardonnay.</title>
        <authorList>
            <person name="Roach M.J."/>
            <person name="Johnson D.L."/>
            <person name="Bohlmann J."/>
            <person name="van Vuuren H.J."/>
            <person name="Jones S.J."/>
            <person name="Pretorius I.S."/>
            <person name="Schmidt S.A."/>
            <person name="Borneman A.R."/>
        </authorList>
    </citation>
    <scope>NUCLEOTIDE SEQUENCE [LARGE SCALE GENOMIC DNA]</scope>
    <source>
        <strain evidence="3">cv. Chardonnay</strain>
        <tissue evidence="2">Leaf</tissue>
    </source>
</reference>
<name>A0A438E485_VITVI</name>
<feature type="transmembrane region" description="Helical" evidence="1">
    <location>
        <begin position="28"/>
        <end position="47"/>
    </location>
</feature>